<dbReference type="AlphaFoldDB" id="A0A174GEU5"/>
<dbReference type="Pfam" id="PF13884">
    <property type="entry name" value="Peptidase_S74"/>
    <property type="match status" value="1"/>
</dbReference>
<dbReference type="Proteomes" id="UP000095455">
    <property type="component" value="Unassembled WGS sequence"/>
</dbReference>
<dbReference type="InterPro" id="IPR030392">
    <property type="entry name" value="S74_ICA"/>
</dbReference>
<accession>A0A174GEU5</accession>
<name>A0A174GEU5_PARDI</name>
<dbReference type="PROSITE" id="PS51688">
    <property type="entry name" value="ICA"/>
    <property type="match status" value="1"/>
</dbReference>
<evidence type="ECO:0000313" key="5">
    <source>
        <dbReference type="EMBL" id="MSB73609.1"/>
    </source>
</evidence>
<dbReference type="EMBL" id="CYYK01000009">
    <property type="protein sequence ID" value="CUO60431.1"/>
    <property type="molecule type" value="Genomic_DNA"/>
</dbReference>
<protein>
    <submittedName>
        <fullName evidence="4">Tail fiber domain-containing protein</fullName>
    </submittedName>
</protein>
<feature type="signal peptide" evidence="1">
    <location>
        <begin position="1"/>
        <end position="21"/>
    </location>
</feature>
<evidence type="ECO:0000313" key="8">
    <source>
        <dbReference type="Proteomes" id="UP000461276"/>
    </source>
</evidence>
<organism evidence="4 8">
    <name type="scientific">Parabacteroides distasonis</name>
    <dbReference type="NCBI Taxonomy" id="823"/>
    <lineage>
        <taxon>Bacteria</taxon>
        <taxon>Pseudomonadati</taxon>
        <taxon>Bacteroidota</taxon>
        <taxon>Bacteroidia</taxon>
        <taxon>Bacteroidales</taxon>
        <taxon>Tannerellaceae</taxon>
        <taxon>Parabacteroides</taxon>
    </lineage>
</organism>
<evidence type="ECO:0000313" key="4">
    <source>
        <dbReference type="EMBL" id="MRY94246.1"/>
    </source>
</evidence>
<reference evidence="3 6" key="1">
    <citation type="submission" date="2015-09" db="EMBL/GenBank/DDBJ databases">
        <authorList>
            <consortium name="Pathogen Informatics"/>
        </authorList>
    </citation>
    <scope>NUCLEOTIDE SEQUENCE [LARGE SCALE GENOMIC DNA]</scope>
    <source>
        <strain evidence="3 6">2789STDY5608822</strain>
    </source>
</reference>
<evidence type="ECO:0000256" key="1">
    <source>
        <dbReference type="SAM" id="SignalP"/>
    </source>
</evidence>
<evidence type="ECO:0000259" key="2">
    <source>
        <dbReference type="PROSITE" id="PS51688"/>
    </source>
</evidence>
<dbReference type="Proteomes" id="UP000461276">
    <property type="component" value="Unassembled WGS sequence"/>
</dbReference>
<dbReference type="EMBL" id="WKMO01000007">
    <property type="protein sequence ID" value="MSB73609.1"/>
    <property type="molecule type" value="Genomic_DNA"/>
</dbReference>
<keyword evidence="1" id="KW-0732">Signal</keyword>
<evidence type="ECO:0000313" key="6">
    <source>
        <dbReference type="Proteomes" id="UP000095455"/>
    </source>
</evidence>
<dbReference type="RefSeq" id="WP_022193031.1">
    <property type="nucleotide sequence ID" value="NZ_DAWDPQ010000042.1"/>
</dbReference>
<feature type="domain" description="Peptidase S74" evidence="2">
    <location>
        <begin position="138"/>
        <end position="284"/>
    </location>
</feature>
<comment type="caution">
    <text evidence="4">The sequence shown here is derived from an EMBL/GenBank/DDBJ whole genome shotgun (WGS) entry which is preliminary data.</text>
</comment>
<proteinExistence type="predicted"/>
<reference evidence="7 8" key="2">
    <citation type="journal article" date="2019" name="Nat. Med.">
        <title>A library of human gut bacterial isolates paired with longitudinal multiomics data enables mechanistic microbiome research.</title>
        <authorList>
            <person name="Poyet M."/>
            <person name="Groussin M."/>
            <person name="Gibbons S.M."/>
            <person name="Avila-Pacheco J."/>
            <person name="Jiang X."/>
            <person name="Kearney S.M."/>
            <person name="Perrotta A.R."/>
            <person name="Berdy B."/>
            <person name="Zhao S."/>
            <person name="Lieberman T.D."/>
            <person name="Swanson P.K."/>
            <person name="Smith M."/>
            <person name="Roesemann S."/>
            <person name="Alexander J.E."/>
            <person name="Rich S.A."/>
            <person name="Livny J."/>
            <person name="Vlamakis H."/>
            <person name="Clish C."/>
            <person name="Bullock K."/>
            <person name="Deik A."/>
            <person name="Scott J."/>
            <person name="Pierce K.A."/>
            <person name="Xavier R.J."/>
            <person name="Alm E.J."/>
        </authorList>
    </citation>
    <scope>NUCLEOTIDE SEQUENCE [LARGE SCALE GENOMIC DNA]</scope>
    <source>
        <strain evidence="5 7">BIOML-A20</strain>
        <strain evidence="4 8">BIOML-A9</strain>
    </source>
</reference>
<evidence type="ECO:0000313" key="7">
    <source>
        <dbReference type="Proteomes" id="UP000441609"/>
    </source>
</evidence>
<gene>
    <name evidence="3" type="ORF">ERS852380_02674</name>
    <name evidence="4" type="ORF">GKD67_13635</name>
    <name evidence="5" type="ORF">GKD70_09985</name>
</gene>
<dbReference type="OrthoDB" id="1001730at2"/>
<feature type="chain" id="PRO_5039781488" evidence="1">
    <location>
        <begin position="22"/>
        <end position="393"/>
    </location>
</feature>
<sequence>MKTTRLFSFLILISLVSNANAQLRVLSNGRVQAGLLKDNNEDLGNVTSMQIYGRIGDARAGSKLTFGDFGQYANQGWNVFAGEYGTTDTDQLWLHGKLGIYMTTNGYANNVVAYYNPASNTNFVFNTNLRVNGVNITSDARLKENVESLQNPLALLEQVNGVSYSYNLSTLEENREQDESKFSATLDNGISGSSSDSEEIMDAATIAKINRDKQIQAEIDRREAAEASRKRIGFLAQDIQKVLPELVQTDENGMMSIDYIGFIPLIVESIKEMQQTIQQQNEVIDNLQALLSPEVQSQLRSNTTSTSNISALDGAKLYNREGASVSYTLPATFVSASLQIFDVTGKPVKVIKLDNGSSNVVEVSRSELGYGTFIYTLFVDGKKADTLKKYVSL</sequence>
<dbReference type="EMBL" id="WKMY01000009">
    <property type="protein sequence ID" value="MRY94246.1"/>
    <property type="molecule type" value="Genomic_DNA"/>
</dbReference>
<evidence type="ECO:0000313" key="3">
    <source>
        <dbReference type="EMBL" id="CUO60431.1"/>
    </source>
</evidence>
<dbReference type="Proteomes" id="UP000441609">
    <property type="component" value="Unassembled WGS sequence"/>
</dbReference>